<dbReference type="InterPro" id="IPR001119">
    <property type="entry name" value="SLH_dom"/>
</dbReference>
<dbReference type="AlphaFoldDB" id="A0A2V4V067"/>
<evidence type="ECO:0000313" key="3">
    <source>
        <dbReference type="EMBL" id="PYE45827.1"/>
    </source>
</evidence>
<proteinExistence type="predicted"/>
<dbReference type="EMBL" id="QJSW01000016">
    <property type="protein sequence ID" value="PYE45827.1"/>
    <property type="molecule type" value="Genomic_DNA"/>
</dbReference>
<dbReference type="OrthoDB" id="2652191at2"/>
<evidence type="ECO:0000313" key="4">
    <source>
        <dbReference type="Proteomes" id="UP000247790"/>
    </source>
</evidence>
<accession>A0A2V4V067</accession>
<dbReference type="Proteomes" id="UP000247790">
    <property type="component" value="Unassembled WGS sequence"/>
</dbReference>
<gene>
    <name evidence="3" type="ORF">DFQ00_11663</name>
</gene>
<feature type="region of interest" description="Disordered" evidence="1">
    <location>
        <begin position="52"/>
        <end position="72"/>
    </location>
</feature>
<dbReference type="Pfam" id="PF16244">
    <property type="entry name" value="DUF4901"/>
    <property type="match status" value="1"/>
</dbReference>
<sequence length="799" mass="88726">MSWDWNMNGRLKTFTAKAAATAMATLLFTTQAPGLTGSASAAQAEAGSVNEAVTGGNNQQDATSNDVPQGAKISSRQAADNILKLFPILKKATISSVKFDSPSSYPPPDYKAWDIGFQITQGNHSMGFGASVHAGTGEVLNVHLPSEFVENHLEASNTRLTREEAEKTALDMMYQAIPGLKADEYVSLGDLYSPMEQEALFGRKQYQFAYQLKHDGIVSEAERVYISVDERGQATAYSRTTIAAKYPSSQPKASEEQARKIFENEFEVELAYISKTRLSSKLGQSYILGYLPKGNSMGPINANTLERIDTLTGKAENKSGELQNKKVTGTASAFTAASGSRLNVQQAAERVAAHFEIPKDYKLDHSQLNKGDYGSTNNQVWSLSWSNRNANISYMFMRDISAQVDAVTGQIYSYTLMHRVGPEMGQEKPDQEKQRKEITAQQAEKLAMNTMISVVPNAKEQFRLKKVIETDNARTFLFQRYMNGIQVQDDTAQVQVMNDGAINEFYTHVVATSEQLPASIKPEISEEQAKQLYLQKYKLMLNYARYGGYILGYNEPAPLGINLAYVPVSDMKSIYNLYEMLDANKGEWFFTNFGADSAPPAEPADIAGHIAESALQSMTKHRVLLPDEQGRVFPDRVITRGDWFDYLARAINPNMDMYYNSDSSNKLFADVTIDSPYYKSVKVLLDQRWLGLADVEKKLKPEEEMTREELAVLLVRILRYEKMAGFYALPSDLPNIADAGAISNKGAVSLSLKLGLLPSIEGRFMPARKVTVAEAAQVLERLAKLQGKTDHFMSSSRLY</sequence>
<feature type="domain" description="SLH" evidence="2">
    <location>
        <begin position="664"/>
        <end position="728"/>
    </location>
</feature>
<dbReference type="InterPro" id="IPR032599">
    <property type="entry name" value="YcdB/YcdC_rep_domain"/>
</dbReference>
<protein>
    <recommendedName>
        <fullName evidence="2">SLH domain-containing protein</fullName>
    </recommendedName>
</protein>
<name>A0A2V4V067_PAEBA</name>
<evidence type="ECO:0000259" key="2">
    <source>
        <dbReference type="PROSITE" id="PS51272"/>
    </source>
</evidence>
<feature type="compositionally biased region" description="Polar residues" evidence="1">
    <location>
        <begin position="55"/>
        <end position="72"/>
    </location>
</feature>
<evidence type="ECO:0000256" key="1">
    <source>
        <dbReference type="SAM" id="MobiDB-lite"/>
    </source>
</evidence>
<dbReference type="PROSITE" id="PS51272">
    <property type="entry name" value="SLH"/>
    <property type="match status" value="1"/>
</dbReference>
<reference evidence="3 4" key="1">
    <citation type="submission" date="2018-06" db="EMBL/GenBank/DDBJ databases">
        <title>Genomic Encyclopedia of Type Strains, Phase III (KMG-III): the genomes of soil and plant-associated and newly described type strains.</title>
        <authorList>
            <person name="Whitman W."/>
        </authorList>
    </citation>
    <scope>NUCLEOTIDE SEQUENCE [LARGE SCALE GENOMIC DNA]</scope>
    <source>
        <strain evidence="3 4">CECT 7022</strain>
    </source>
</reference>
<comment type="caution">
    <text evidence="3">The sequence shown here is derived from an EMBL/GenBank/DDBJ whole genome shotgun (WGS) entry which is preliminary data.</text>
</comment>
<organism evidence="3 4">
    <name type="scientific">Paenibacillus barcinonensis</name>
    <dbReference type="NCBI Taxonomy" id="198119"/>
    <lineage>
        <taxon>Bacteria</taxon>
        <taxon>Bacillati</taxon>
        <taxon>Bacillota</taxon>
        <taxon>Bacilli</taxon>
        <taxon>Bacillales</taxon>
        <taxon>Paenibacillaceae</taxon>
        <taxon>Paenibacillus</taxon>
    </lineage>
</organism>